<gene>
    <name evidence="8" type="primary">LOC106159835</name>
</gene>
<dbReference type="KEGG" id="lak:106159835"/>
<sequence length="914" mass="102729">MTTRKPRRTKTSIKYCAEKTACNKEDSKATYKCEDCNSVQCSECEKYIHKTPRKEFHTRQILEAPKSELLCEIDRCSENNFADIRCKDCSKSYCYDCFEGTHKTPSKRKHQKLAFRDYLDVKNNPPPTTPESDQCAVSGFSDNSDSLNYESLNASLNHTEEPLDSGDFFSVQPQIAPGSAVECDMTKPANQIGSTPVSEPFCDDEDSLKFMVPQDHYFGEKLMDKNNFKLTDKNHEPPRLEKVRPDNNSLSDEISDALGSIPAMSDCQLDLQDGLQEVPLTGPASGQYAGYQGFKLVDEHEELLVHDVADFEKKLHDPTGPEEIGKVKVVSIFGNTGDGKSHTLNETFFGGAPVFKTSNDVESCTVGVWAAYDPGTEAIIVDTEGLLGVTSNQHQRTRLMLKILAVSDVVIYRTRAERLHSDMYGFIGDAFKAYWKHFLPELERCAQQNKTPVENMGPTMIIFHETQKTKTLDEVMSSSPEDLLQEKFTELGYKRKIPLKYVGTKTKQGQNTDFKPLFGVVKKCLEDITVRTPRLPGVILSSLKALNEKFSGDLDKVVPSTFPDQYFTCGVMCVSCNSRCELSMNHTNVAHCSKAHCIYQHQYENKVYLCKKCWREGKADCVVVPKMSEQNDSAWFSLAKYAWAGYVLECPRHGVIFRSRQHWYGNKDPEAEAVQTEVRHVWGDEGSTVLMGTHNAARRILEGVHYVTDTISTISAKPTKMMADWVNDKLAPAYWTPNAEIIDCHKCGKNLETEESKHHCRACGKGFCDECTSNKRPVPERGWGEVPVRVCKACLDKKPGKDDDSGSDTSDTQVTARKVMEGVTSTFGAVVNVMDYPIGVLKDSARPAYWLPDREIKNCIQCERAFSLKLKLHHCRCCGHGVCDDCSPNTKPVPSRGWDYPVRVCKKCEKKLKS</sequence>
<dbReference type="STRING" id="7574.A0A1S3I1K6"/>
<dbReference type="GO" id="GO:0043325">
    <property type="term" value="F:phosphatidylinositol-3,4-bisphosphate binding"/>
    <property type="evidence" value="ECO:0007669"/>
    <property type="project" value="TreeGrafter"/>
</dbReference>
<evidence type="ECO:0000256" key="3">
    <source>
        <dbReference type="ARBA" id="ARBA00022833"/>
    </source>
</evidence>
<protein>
    <submittedName>
        <fullName evidence="8">Zinc finger FYVE domain-containing protein 1</fullName>
    </submittedName>
</protein>
<feature type="domain" description="FYVE-type" evidence="6">
    <location>
        <begin position="853"/>
        <end position="913"/>
    </location>
</feature>
<name>A0A1S3I1K6_LINAN</name>
<evidence type="ECO:0000259" key="5">
    <source>
        <dbReference type="PROSITE" id="PS50119"/>
    </source>
</evidence>
<dbReference type="GO" id="GO:0005811">
    <property type="term" value="C:lipid droplet"/>
    <property type="evidence" value="ECO:0007669"/>
    <property type="project" value="TreeGrafter"/>
</dbReference>
<evidence type="ECO:0000313" key="7">
    <source>
        <dbReference type="Proteomes" id="UP000085678"/>
    </source>
</evidence>
<keyword evidence="3" id="KW-0862">Zinc</keyword>
<feature type="domain" description="B box-type" evidence="5">
    <location>
        <begin position="66"/>
        <end position="115"/>
    </location>
</feature>
<dbReference type="Gene3D" id="3.40.50.300">
    <property type="entry name" value="P-loop containing nucleotide triphosphate hydrolases"/>
    <property type="match status" value="1"/>
</dbReference>
<keyword evidence="2 4" id="KW-0863">Zinc-finger</keyword>
<dbReference type="Proteomes" id="UP000085678">
    <property type="component" value="Unplaced"/>
</dbReference>
<dbReference type="GeneID" id="106159835"/>
<dbReference type="InterPro" id="IPR027417">
    <property type="entry name" value="P-loop_NTPase"/>
</dbReference>
<dbReference type="GO" id="GO:0005545">
    <property type="term" value="F:1-phosphatidylinositol binding"/>
    <property type="evidence" value="ECO:0007669"/>
    <property type="project" value="TreeGrafter"/>
</dbReference>
<dbReference type="InterPro" id="IPR000306">
    <property type="entry name" value="Znf_FYVE"/>
</dbReference>
<evidence type="ECO:0000259" key="6">
    <source>
        <dbReference type="PROSITE" id="PS50178"/>
    </source>
</evidence>
<dbReference type="Pfam" id="PF01363">
    <property type="entry name" value="FYVE"/>
    <property type="match status" value="2"/>
</dbReference>
<dbReference type="InterPro" id="IPR017455">
    <property type="entry name" value="Znf_FYVE-rel"/>
</dbReference>
<dbReference type="OrthoDB" id="68108at2759"/>
<keyword evidence="7" id="KW-1185">Reference proteome</keyword>
<feature type="domain" description="FYVE-type" evidence="6">
    <location>
        <begin position="738"/>
        <end position="799"/>
    </location>
</feature>
<evidence type="ECO:0000256" key="1">
    <source>
        <dbReference type="ARBA" id="ARBA00022723"/>
    </source>
</evidence>
<dbReference type="SUPFAM" id="SSF52540">
    <property type="entry name" value="P-loop containing nucleoside triphosphate hydrolases"/>
    <property type="match status" value="1"/>
</dbReference>
<dbReference type="GO" id="GO:0032266">
    <property type="term" value="F:phosphatidylinositol-3-phosphate binding"/>
    <property type="evidence" value="ECO:0007669"/>
    <property type="project" value="TreeGrafter"/>
</dbReference>
<dbReference type="RefSeq" id="XP_013391711.1">
    <property type="nucleotide sequence ID" value="XM_013536257.2"/>
</dbReference>
<dbReference type="InterPro" id="IPR011011">
    <property type="entry name" value="Znf_FYVE_PHD"/>
</dbReference>
<dbReference type="InterPro" id="IPR013083">
    <property type="entry name" value="Znf_RING/FYVE/PHD"/>
</dbReference>
<dbReference type="PANTHER" id="PTHR46624:SF4">
    <property type="entry name" value="FYVE-TYPE DOMAIN-CONTAINING PROTEIN"/>
    <property type="match status" value="1"/>
</dbReference>
<accession>A0A1S3I1K6</accession>
<dbReference type="InterPro" id="IPR000315">
    <property type="entry name" value="Znf_B-box"/>
</dbReference>
<evidence type="ECO:0000256" key="2">
    <source>
        <dbReference type="ARBA" id="ARBA00022771"/>
    </source>
</evidence>
<evidence type="ECO:0000256" key="4">
    <source>
        <dbReference type="PROSITE-ProRule" id="PRU00024"/>
    </source>
</evidence>
<dbReference type="GO" id="GO:0140042">
    <property type="term" value="P:lipid droplet formation"/>
    <property type="evidence" value="ECO:0007669"/>
    <property type="project" value="TreeGrafter"/>
</dbReference>
<proteinExistence type="predicted"/>
<dbReference type="AlphaFoldDB" id="A0A1S3I1K6"/>
<reference evidence="8" key="1">
    <citation type="submission" date="2025-08" db="UniProtKB">
        <authorList>
            <consortium name="RefSeq"/>
        </authorList>
    </citation>
    <scope>IDENTIFICATION</scope>
    <source>
        <tissue evidence="8">Gonads</tissue>
    </source>
</reference>
<dbReference type="PANTHER" id="PTHR46624">
    <property type="entry name" value="AGAP002036-PA"/>
    <property type="match status" value="1"/>
</dbReference>
<dbReference type="GO" id="GO:0008270">
    <property type="term" value="F:zinc ion binding"/>
    <property type="evidence" value="ECO:0007669"/>
    <property type="project" value="UniProtKB-KW"/>
</dbReference>
<organism evidence="7 8">
    <name type="scientific">Lingula anatina</name>
    <name type="common">Brachiopod</name>
    <name type="synonym">Lingula unguis</name>
    <dbReference type="NCBI Taxonomy" id="7574"/>
    <lineage>
        <taxon>Eukaryota</taxon>
        <taxon>Metazoa</taxon>
        <taxon>Spiralia</taxon>
        <taxon>Lophotrochozoa</taxon>
        <taxon>Brachiopoda</taxon>
        <taxon>Linguliformea</taxon>
        <taxon>Lingulata</taxon>
        <taxon>Lingulida</taxon>
        <taxon>Linguloidea</taxon>
        <taxon>Lingulidae</taxon>
        <taxon>Lingula</taxon>
    </lineage>
</organism>
<dbReference type="SUPFAM" id="SSF57903">
    <property type="entry name" value="FYVE/PHD zinc finger"/>
    <property type="match status" value="2"/>
</dbReference>
<dbReference type="PROSITE" id="PS50119">
    <property type="entry name" value="ZF_BBOX"/>
    <property type="match status" value="1"/>
</dbReference>
<dbReference type="SMART" id="SM00064">
    <property type="entry name" value="FYVE"/>
    <property type="match status" value="2"/>
</dbReference>
<keyword evidence="1" id="KW-0479">Metal-binding</keyword>
<dbReference type="Gene3D" id="3.30.40.10">
    <property type="entry name" value="Zinc/RING finger domain, C3HC4 (zinc finger)"/>
    <property type="match status" value="2"/>
</dbReference>
<dbReference type="InParanoid" id="A0A1S3I1K6"/>
<dbReference type="InterPro" id="IPR042427">
    <property type="entry name" value="ZFYV1"/>
</dbReference>
<dbReference type="GO" id="GO:0005547">
    <property type="term" value="F:phosphatidylinositol-3,4,5-trisphosphate binding"/>
    <property type="evidence" value="ECO:0007669"/>
    <property type="project" value="TreeGrafter"/>
</dbReference>
<dbReference type="CDD" id="cd15734">
    <property type="entry name" value="FYVE_ZFYV1"/>
    <property type="match status" value="1"/>
</dbReference>
<dbReference type="CDD" id="cd19757">
    <property type="entry name" value="Bbox1"/>
    <property type="match status" value="1"/>
</dbReference>
<evidence type="ECO:0000313" key="8">
    <source>
        <dbReference type="RefSeq" id="XP_013391711.1"/>
    </source>
</evidence>
<dbReference type="PROSITE" id="PS50178">
    <property type="entry name" value="ZF_FYVE"/>
    <property type="match status" value="2"/>
</dbReference>